<protein>
    <submittedName>
        <fullName evidence="2">Uncharacterized protein</fullName>
    </submittedName>
</protein>
<dbReference type="eggNOG" id="ENOG502ZH5Q">
    <property type="taxonomic scope" value="Bacteria"/>
</dbReference>
<dbReference type="Proteomes" id="UP000027583">
    <property type="component" value="Unassembled WGS sequence"/>
</dbReference>
<dbReference type="AlphaFoldDB" id="A0A060QKA6"/>
<organism evidence="2 3">
    <name type="scientific">Asaia bogorensis</name>
    <dbReference type="NCBI Taxonomy" id="91915"/>
    <lineage>
        <taxon>Bacteria</taxon>
        <taxon>Pseudomonadati</taxon>
        <taxon>Pseudomonadota</taxon>
        <taxon>Alphaproteobacteria</taxon>
        <taxon>Acetobacterales</taxon>
        <taxon>Acetobacteraceae</taxon>
        <taxon>Asaia</taxon>
    </lineage>
</organism>
<sequence>MNTLHTGKYADAISHSTNTPPWMPTMSEYPPSSPARQWLATEAGRPFKWQTFPPLDTGRGIFVGDPLSQPDTLNKITLPAGVTILTPWVYESGEETEAFYAHTNSLIWLEVSGTKPAFTVLMAEFSIDAACIGVFPAAAYNALGTLDCADDGPSAFDWVSDNIPQIAHFACTLSIPQSETPCFMPAPAAMEDMPLPHYSTRKGVFRES</sequence>
<evidence type="ECO:0000256" key="1">
    <source>
        <dbReference type="SAM" id="MobiDB-lite"/>
    </source>
</evidence>
<feature type="region of interest" description="Disordered" evidence="1">
    <location>
        <begin position="1"/>
        <end position="28"/>
    </location>
</feature>
<dbReference type="EMBL" id="CBLX010000009">
    <property type="protein sequence ID" value="CDG39337.1"/>
    <property type="molecule type" value="Genomic_DNA"/>
</dbReference>
<gene>
    <name evidence="2" type="ORF">ASAP_1292</name>
</gene>
<proteinExistence type="predicted"/>
<evidence type="ECO:0000313" key="3">
    <source>
        <dbReference type="Proteomes" id="UP000027583"/>
    </source>
</evidence>
<accession>A0A060QKA6</accession>
<reference evidence="2 3" key="1">
    <citation type="journal article" date="2014" name="Genome Biol. Evol.">
        <title>Acetic acid bacteria genomes reveal functional traits for adaptation to life in insect guts.</title>
        <authorList>
            <person name="Chouaia B."/>
            <person name="Gaiarsa S."/>
            <person name="Crotti E."/>
            <person name="Comandatore F."/>
            <person name="Degli Esposti M."/>
            <person name="Ricci I."/>
            <person name="Alma A."/>
            <person name="Favia G."/>
            <person name="Bandi C."/>
            <person name="Daffonchio D."/>
        </authorList>
    </citation>
    <scope>NUCLEOTIDE SEQUENCE [LARGE SCALE GENOMIC DNA]</scope>
    <source>
        <strain evidence="2 3">SF2.1</strain>
    </source>
</reference>
<name>A0A060QKA6_9PROT</name>
<reference evidence="2 3" key="2">
    <citation type="journal article" date="2014" name="PLoS ONE">
        <title>Evolution of mitochondria reconstructed from the energy metabolism of living bacteria.</title>
        <authorList>
            <person name="Degli Esposti M."/>
            <person name="Chouaia B."/>
            <person name="Comandatore F."/>
            <person name="Crotti E."/>
            <person name="Sassera D."/>
            <person name="Lievens P.M."/>
            <person name="Daffonchio D."/>
            <person name="Bandi C."/>
        </authorList>
    </citation>
    <scope>NUCLEOTIDE SEQUENCE [LARGE SCALE GENOMIC DNA]</scope>
    <source>
        <strain evidence="2 3">SF2.1</strain>
    </source>
</reference>
<comment type="caution">
    <text evidence="2">The sequence shown here is derived from an EMBL/GenBank/DDBJ whole genome shotgun (WGS) entry which is preliminary data.</text>
</comment>
<evidence type="ECO:0000313" key="2">
    <source>
        <dbReference type="EMBL" id="CDG39337.1"/>
    </source>
</evidence>